<keyword evidence="1" id="KW-0472">Membrane</keyword>
<protein>
    <submittedName>
        <fullName evidence="2">Uncharacterized protein</fullName>
    </submittedName>
</protein>
<dbReference type="STRING" id="1802591.A2113_02290"/>
<keyword evidence="1" id="KW-0812">Transmembrane</keyword>
<gene>
    <name evidence="2" type="ORF">A2113_02290</name>
</gene>
<sequence>MLKIWLLRLLVFIATLVIGSVFYVLLNIITPYIFLANVYRLPIFECATGVSGGFFCTFSEPINLILKIIIFVLSIYLPFKLIKKEKHEEKAKGI</sequence>
<evidence type="ECO:0000256" key="1">
    <source>
        <dbReference type="SAM" id="Phobius"/>
    </source>
</evidence>
<evidence type="ECO:0000313" key="3">
    <source>
        <dbReference type="Proteomes" id="UP000176299"/>
    </source>
</evidence>
<dbReference type="AlphaFoldDB" id="A0A1G1W4V1"/>
<comment type="caution">
    <text evidence="2">The sequence shown here is derived from an EMBL/GenBank/DDBJ whole genome shotgun (WGS) entry which is preliminary data.</text>
</comment>
<dbReference type="EMBL" id="MHCN01000001">
    <property type="protein sequence ID" value="OGY22695.1"/>
    <property type="molecule type" value="Genomic_DNA"/>
</dbReference>
<reference evidence="2 3" key="1">
    <citation type="journal article" date="2016" name="Nat. Commun.">
        <title>Thousands of microbial genomes shed light on interconnected biogeochemical processes in an aquifer system.</title>
        <authorList>
            <person name="Anantharaman K."/>
            <person name="Brown C.T."/>
            <person name="Hug L.A."/>
            <person name="Sharon I."/>
            <person name="Castelle C.J."/>
            <person name="Probst A.J."/>
            <person name="Thomas B.C."/>
            <person name="Singh A."/>
            <person name="Wilkins M.J."/>
            <person name="Karaoz U."/>
            <person name="Brodie E.L."/>
            <person name="Williams K.H."/>
            <person name="Hubbard S.S."/>
            <person name="Banfield J.F."/>
        </authorList>
    </citation>
    <scope>NUCLEOTIDE SEQUENCE [LARGE SCALE GENOMIC DNA]</scope>
</reference>
<dbReference type="Proteomes" id="UP000176299">
    <property type="component" value="Unassembled WGS sequence"/>
</dbReference>
<organism evidence="2 3">
    <name type="scientific">Candidatus Woykebacteria bacterium GWA1_44_8</name>
    <dbReference type="NCBI Taxonomy" id="1802591"/>
    <lineage>
        <taxon>Bacteria</taxon>
        <taxon>Candidatus Woykeibacteriota</taxon>
    </lineage>
</organism>
<name>A0A1G1W4V1_9BACT</name>
<accession>A0A1G1W4V1</accession>
<proteinExistence type="predicted"/>
<keyword evidence="1" id="KW-1133">Transmembrane helix</keyword>
<evidence type="ECO:0000313" key="2">
    <source>
        <dbReference type="EMBL" id="OGY22695.1"/>
    </source>
</evidence>
<feature type="transmembrane region" description="Helical" evidence="1">
    <location>
        <begin position="9"/>
        <end position="34"/>
    </location>
</feature>
<feature type="transmembrane region" description="Helical" evidence="1">
    <location>
        <begin position="64"/>
        <end position="82"/>
    </location>
</feature>